<dbReference type="AlphaFoldDB" id="A0A4Y8R4X7"/>
<evidence type="ECO:0000313" key="3">
    <source>
        <dbReference type="EMBL" id="TFF12747.1"/>
    </source>
</evidence>
<comment type="caution">
    <text evidence="3">The sequence shown here is derived from an EMBL/GenBank/DDBJ whole genome shotgun (WGS) entry which is preliminary data.</text>
</comment>
<feature type="region of interest" description="Disordered" evidence="1">
    <location>
        <begin position="1"/>
        <end position="28"/>
    </location>
</feature>
<evidence type="ECO:0000313" key="4">
    <source>
        <dbReference type="Proteomes" id="UP000298003"/>
    </source>
</evidence>
<name>A0A4Y8R4X7_9MICO</name>
<keyword evidence="2" id="KW-0812">Transmembrane</keyword>
<keyword evidence="4" id="KW-1185">Reference proteome</keyword>
<dbReference type="EMBL" id="SOZH01000004">
    <property type="protein sequence ID" value="TFF12747.1"/>
    <property type="molecule type" value="Genomic_DNA"/>
</dbReference>
<evidence type="ECO:0000256" key="1">
    <source>
        <dbReference type="SAM" id="MobiDB-lite"/>
    </source>
</evidence>
<proteinExistence type="predicted"/>
<protein>
    <submittedName>
        <fullName evidence="3">Uncharacterized protein</fullName>
    </submittedName>
</protein>
<feature type="transmembrane region" description="Helical" evidence="2">
    <location>
        <begin position="31"/>
        <end position="54"/>
    </location>
</feature>
<dbReference type="Proteomes" id="UP000298003">
    <property type="component" value="Unassembled WGS sequence"/>
</dbReference>
<dbReference type="RefSeq" id="WP_061267157.1">
    <property type="nucleotide sequence ID" value="NZ_SOZH01000004.1"/>
</dbReference>
<sequence>MSAPQPGPETWSPPAAYGTSSPPPARRSPSAVTAFVAGVVTVLAGGLASLALPLVLSSGYDPTAVGLLQLVRGALTGVLALVATVTGTVALVRRQPGTALAAAGTALGASALFGIVGGLVQGALYQVL</sequence>
<evidence type="ECO:0000256" key="2">
    <source>
        <dbReference type="SAM" id="Phobius"/>
    </source>
</evidence>
<dbReference type="GeneID" id="95684388"/>
<organism evidence="3 4">
    <name type="scientific">Cellulosimicrobium funkei</name>
    <dbReference type="NCBI Taxonomy" id="264251"/>
    <lineage>
        <taxon>Bacteria</taxon>
        <taxon>Bacillati</taxon>
        <taxon>Actinomycetota</taxon>
        <taxon>Actinomycetes</taxon>
        <taxon>Micrococcales</taxon>
        <taxon>Promicromonosporaceae</taxon>
        <taxon>Cellulosimicrobium</taxon>
    </lineage>
</organism>
<accession>A0A4Y8R4X7</accession>
<keyword evidence="2" id="KW-0472">Membrane</keyword>
<reference evidence="3 4" key="1">
    <citation type="submission" date="2019-03" db="EMBL/GenBank/DDBJ databases">
        <title>Cellulosimicrobium funkei JCM14302 Assembly.</title>
        <authorList>
            <person name="Dou T."/>
        </authorList>
    </citation>
    <scope>NUCLEOTIDE SEQUENCE [LARGE SCALE GENOMIC DNA]</scope>
    <source>
        <strain evidence="3 4">JCM 14302</strain>
    </source>
</reference>
<keyword evidence="2" id="KW-1133">Transmembrane helix</keyword>
<gene>
    <name evidence="3" type="ORF">E1O70_07785</name>
</gene>
<feature type="transmembrane region" description="Helical" evidence="2">
    <location>
        <begin position="74"/>
        <end position="92"/>
    </location>
</feature>
<feature type="transmembrane region" description="Helical" evidence="2">
    <location>
        <begin position="99"/>
        <end position="124"/>
    </location>
</feature>